<evidence type="ECO:0000313" key="2">
    <source>
        <dbReference type="EMBL" id="TFV09689.1"/>
    </source>
</evidence>
<dbReference type="Pfam" id="PF10688">
    <property type="entry name" value="Imp-YgjV"/>
    <property type="match status" value="1"/>
</dbReference>
<evidence type="ECO:0000256" key="1">
    <source>
        <dbReference type="SAM" id="Phobius"/>
    </source>
</evidence>
<proteinExistence type="predicted"/>
<protein>
    <submittedName>
        <fullName evidence="2">Lactate dehydrogenase</fullName>
    </submittedName>
</protein>
<feature type="transmembrane region" description="Helical" evidence="1">
    <location>
        <begin position="28"/>
        <end position="44"/>
    </location>
</feature>
<sequence length="73" mass="7922">MNGTEILGYIAMVIVACSFLLKDVIKLRLVNVAGAVCFVIYGGLIGSYPVMGLNTFVAVVNGYYIWKAMKSKL</sequence>
<accession>A0A4Y9JXK7</accession>
<feature type="transmembrane region" description="Helical" evidence="1">
    <location>
        <begin position="6"/>
        <end position="21"/>
    </location>
</feature>
<keyword evidence="1" id="KW-0472">Membrane</keyword>
<gene>
    <name evidence="2" type="ORF">E4T80_07420</name>
</gene>
<organism evidence="2 3">
    <name type="scientific">Muribacter muris</name>
    <dbReference type="NCBI Taxonomy" id="67855"/>
    <lineage>
        <taxon>Bacteria</taxon>
        <taxon>Pseudomonadati</taxon>
        <taxon>Pseudomonadota</taxon>
        <taxon>Gammaproteobacteria</taxon>
        <taxon>Pasteurellales</taxon>
        <taxon>Pasteurellaceae</taxon>
        <taxon>Muribacter</taxon>
    </lineage>
</organism>
<dbReference type="OrthoDB" id="677174at2"/>
<dbReference type="InterPro" id="IPR019629">
    <property type="entry name" value="Uncharacterised_HI1736/YgjV"/>
</dbReference>
<keyword evidence="1" id="KW-0812">Transmembrane</keyword>
<evidence type="ECO:0000313" key="3">
    <source>
        <dbReference type="Proteomes" id="UP000297396"/>
    </source>
</evidence>
<dbReference type="EMBL" id="SPPA01000015">
    <property type="protein sequence ID" value="TFV09689.1"/>
    <property type="molecule type" value="Genomic_DNA"/>
</dbReference>
<dbReference type="AlphaFoldDB" id="A0A4Y9JXK7"/>
<dbReference type="RefSeq" id="WP_135056785.1">
    <property type="nucleotide sequence ID" value="NZ_JADGLC010000015.1"/>
</dbReference>
<dbReference type="Proteomes" id="UP000297396">
    <property type="component" value="Unassembled WGS sequence"/>
</dbReference>
<keyword evidence="1" id="KW-1133">Transmembrane helix</keyword>
<comment type="caution">
    <text evidence="2">The sequence shown here is derived from an EMBL/GenBank/DDBJ whole genome shotgun (WGS) entry which is preliminary data.</text>
</comment>
<name>A0A4Y9JXK7_9PAST</name>
<reference evidence="2 3" key="1">
    <citation type="submission" date="2019-03" db="EMBL/GenBank/DDBJ databases">
        <title>Diversity of the mouse oral microbiome.</title>
        <authorList>
            <person name="Joseph S."/>
            <person name="Aduse-Opoku J."/>
            <person name="Curtis M."/>
            <person name="Wade W."/>
            <person name="Hashim A."/>
        </authorList>
    </citation>
    <scope>NUCLEOTIDE SEQUENCE [LARGE SCALE GENOMIC DNA]</scope>
    <source>
        <strain evidence="2 3">WT12</strain>
    </source>
</reference>